<evidence type="ECO:0000313" key="1">
    <source>
        <dbReference type="EMBL" id="KAK4172943.1"/>
    </source>
</evidence>
<evidence type="ECO:0000313" key="2">
    <source>
        <dbReference type="Proteomes" id="UP001302321"/>
    </source>
</evidence>
<protein>
    <submittedName>
        <fullName evidence="1">Uncharacterized protein</fullName>
    </submittedName>
</protein>
<gene>
    <name evidence="1" type="ORF">QBC36DRAFT_293873</name>
</gene>
<reference evidence="1" key="1">
    <citation type="journal article" date="2023" name="Mol. Phylogenet. Evol.">
        <title>Genome-scale phylogeny and comparative genomics of the fungal order Sordariales.</title>
        <authorList>
            <person name="Hensen N."/>
            <person name="Bonometti L."/>
            <person name="Westerberg I."/>
            <person name="Brannstrom I.O."/>
            <person name="Guillou S."/>
            <person name="Cros-Aarteil S."/>
            <person name="Calhoun S."/>
            <person name="Haridas S."/>
            <person name="Kuo A."/>
            <person name="Mondo S."/>
            <person name="Pangilinan J."/>
            <person name="Riley R."/>
            <person name="LaButti K."/>
            <person name="Andreopoulos B."/>
            <person name="Lipzen A."/>
            <person name="Chen C."/>
            <person name="Yan M."/>
            <person name="Daum C."/>
            <person name="Ng V."/>
            <person name="Clum A."/>
            <person name="Steindorff A."/>
            <person name="Ohm R.A."/>
            <person name="Martin F."/>
            <person name="Silar P."/>
            <person name="Natvig D.O."/>
            <person name="Lalanne C."/>
            <person name="Gautier V."/>
            <person name="Ament-Velasquez S.L."/>
            <person name="Kruys A."/>
            <person name="Hutchinson M.I."/>
            <person name="Powell A.J."/>
            <person name="Barry K."/>
            <person name="Miller A.N."/>
            <person name="Grigoriev I.V."/>
            <person name="Debuchy R."/>
            <person name="Gladieux P."/>
            <person name="Hiltunen Thoren M."/>
            <person name="Johannesson H."/>
        </authorList>
    </citation>
    <scope>NUCLEOTIDE SEQUENCE</scope>
    <source>
        <strain evidence="1">CBS 892.96</strain>
    </source>
</reference>
<name>A0AAN7A3Q5_9PEZI</name>
<dbReference type="EMBL" id="MU866380">
    <property type="protein sequence ID" value="KAK4172943.1"/>
    <property type="molecule type" value="Genomic_DNA"/>
</dbReference>
<proteinExistence type="predicted"/>
<organism evidence="1 2">
    <name type="scientific">Triangularia setosa</name>
    <dbReference type="NCBI Taxonomy" id="2587417"/>
    <lineage>
        <taxon>Eukaryota</taxon>
        <taxon>Fungi</taxon>
        <taxon>Dikarya</taxon>
        <taxon>Ascomycota</taxon>
        <taxon>Pezizomycotina</taxon>
        <taxon>Sordariomycetes</taxon>
        <taxon>Sordariomycetidae</taxon>
        <taxon>Sordariales</taxon>
        <taxon>Podosporaceae</taxon>
        <taxon>Triangularia</taxon>
    </lineage>
</organism>
<comment type="caution">
    <text evidence="1">The sequence shown here is derived from an EMBL/GenBank/DDBJ whole genome shotgun (WGS) entry which is preliminary data.</text>
</comment>
<keyword evidence="2" id="KW-1185">Reference proteome</keyword>
<accession>A0AAN7A3Q5</accession>
<dbReference type="Proteomes" id="UP001302321">
    <property type="component" value="Unassembled WGS sequence"/>
</dbReference>
<dbReference type="AlphaFoldDB" id="A0AAN7A3Q5"/>
<reference evidence="1" key="2">
    <citation type="submission" date="2023-05" db="EMBL/GenBank/DDBJ databases">
        <authorList>
            <consortium name="Lawrence Berkeley National Laboratory"/>
            <person name="Steindorff A."/>
            <person name="Hensen N."/>
            <person name="Bonometti L."/>
            <person name="Westerberg I."/>
            <person name="Brannstrom I.O."/>
            <person name="Guillou S."/>
            <person name="Cros-Aarteil S."/>
            <person name="Calhoun S."/>
            <person name="Haridas S."/>
            <person name="Kuo A."/>
            <person name="Mondo S."/>
            <person name="Pangilinan J."/>
            <person name="Riley R."/>
            <person name="Labutti K."/>
            <person name="Andreopoulos B."/>
            <person name="Lipzen A."/>
            <person name="Chen C."/>
            <person name="Yanf M."/>
            <person name="Daum C."/>
            <person name="Ng V."/>
            <person name="Clum A."/>
            <person name="Ohm R."/>
            <person name="Martin F."/>
            <person name="Silar P."/>
            <person name="Natvig D."/>
            <person name="Lalanne C."/>
            <person name="Gautier V."/>
            <person name="Ament-Velasquez S.L."/>
            <person name="Kruys A."/>
            <person name="Hutchinson M.I."/>
            <person name="Powell A.J."/>
            <person name="Barry K."/>
            <person name="Miller A.N."/>
            <person name="Grigoriev I.V."/>
            <person name="Debuchy R."/>
            <person name="Gladieux P."/>
            <person name="Thoren M.H."/>
            <person name="Johannesson H."/>
        </authorList>
    </citation>
    <scope>NUCLEOTIDE SEQUENCE</scope>
    <source>
        <strain evidence="1">CBS 892.96</strain>
    </source>
</reference>
<sequence length="177" mass="20190">MLLTQSSGREIAFDPAHAQFAPPLMYCDLPQEVPGQIFQNRWCSDLDSTNLVLAEVVTQKITSLLTLRYGRVKKALKLGNKEFLPLRKAVAASMKRGLIFTTKEIDGKILEHMFMTSRNPVSSGKDEFCSIASMIWLQKAKYNMDRITRGHVPRCFNNMTLLKIGKKRFEPKVNLRL</sequence>